<feature type="compositionally biased region" description="Basic and acidic residues" evidence="1">
    <location>
        <begin position="741"/>
        <end position="751"/>
    </location>
</feature>
<gene>
    <name evidence="4" type="ORF">MACH21_28110</name>
</gene>
<dbReference type="InterPro" id="IPR045455">
    <property type="entry name" value="NrS-1_pol-like_helicase"/>
</dbReference>
<dbReference type="Proteomes" id="UP001337723">
    <property type="component" value="Chromosome"/>
</dbReference>
<dbReference type="AlphaFoldDB" id="A0AA48HJ98"/>
<keyword evidence="5" id="KW-1185">Reference proteome</keyword>
<dbReference type="Pfam" id="PF08707">
    <property type="entry name" value="PriCT_2"/>
    <property type="match status" value="1"/>
</dbReference>
<dbReference type="KEGG" id="rmai:MACH21_28110"/>
<dbReference type="Pfam" id="PF19263">
    <property type="entry name" value="DUF5906"/>
    <property type="match status" value="1"/>
</dbReference>
<dbReference type="InterPro" id="IPR027417">
    <property type="entry name" value="P-loop_NTPase"/>
</dbReference>
<sequence>MDDFSCTDEVSVINRDFLAKVIPNDGVHFIFRAHRVLNRKSQTSVGDLDALASELAEFCDNGWHVYHACASFGDGTTRASDNARSLRSLYIDLDCGEEKARKGEGYATKTEADVALRGFCDATGLPVPLLVDSGGGLHAYWPLEGVVPAAEWKTVAEQLKALCAACGLMADPSVTADAARVLRPVGSFNWKFDPPRRVALLEDNGPYCFEGLRDQIDKACAEFAVSDLGERKRSQTAPLLPSAFGELRVPDTIKASPRYAEMMQQTVRLAGGLAGTWDETPDNVAKVKAMLACIPPDVGRKTWLRLAWSVASLGWTISEQIFTDWSKGWDKHWADAADGGADAAKQIRDLFSGYDADRGTSIATLVHHARQHGYVERANPAAMQTRECASDVPDWVGQMNKKYAWVEAQKTIYRFEFGDFAKTSELKTQYLNAKLQVPGDGKMAHLCRVSAWLGHPLRRQHRGLVFAPGQPPVTGGNDINTWTGFAVPPEQGDIGPYIELRDHLFPNPDEQRYVEQWLAHKLLRPGVKMNTALLVWSRDHGAGKNLFFETFGNIVGERHYCLVTKDSLTGDFNSWAKNRVFVIGDEVLSGSNRQDADKFKTLISGTKLRINEKHQPEYEIDNHIGFVFLSNHEDAIHLVTEDRRFFVVEVNNGRKSDAFYGQFVDWRDSGGYAALHHHLTNQVSLLGFNPTAPAPTTEAKRQMIAAGRSSLEQWMVDAIEDAAAVFGGEVISTELLHEAYREHTDDRRSSDKAVQNAAKKAGGYVHQKQLRVTPGRRVRVCSLVNHQEWGERSMQEWRDEFQRVEEHLRKPSASVSRWHR</sequence>
<feature type="domain" description="NrS-1 polymerase-like helicase" evidence="3">
    <location>
        <begin position="538"/>
        <end position="644"/>
    </location>
</feature>
<evidence type="ECO:0000313" key="4">
    <source>
        <dbReference type="EMBL" id="BDW86634.1"/>
    </source>
</evidence>
<name>A0AA48HJ98_9RHOB</name>
<dbReference type="RefSeq" id="WP_338272624.1">
    <property type="nucleotide sequence ID" value="NZ_AP027266.1"/>
</dbReference>
<feature type="region of interest" description="Disordered" evidence="1">
    <location>
        <begin position="741"/>
        <end position="765"/>
    </location>
</feature>
<dbReference type="EMBL" id="AP027266">
    <property type="protein sequence ID" value="BDW86634.1"/>
    <property type="molecule type" value="Genomic_DNA"/>
</dbReference>
<evidence type="ECO:0000259" key="2">
    <source>
        <dbReference type="Pfam" id="PF08707"/>
    </source>
</evidence>
<dbReference type="Gene3D" id="3.40.50.300">
    <property type="entry name" value="P-loop containing nucleotide triphosphate hydrolases"/>
    <property type="match status" value="1"/>
</dbReference>
<accession>A0AA48HJ98</accession>
<evidence type="ECO:0000256" key="1">
    <source>
        <dbReference type="SAM" id="MobiDB-lite"/>
    </source>
</evidence>
<evidence type="ECO:0000259" key="3">
    <source>
        <dbReference type="Pfam" id="PF19263"/>
    </source>
</evidence>
<dbReference type="GO" id="GO:0016817">
    <property type="term" value="F:hydrolase activity, acting on acid anhydrides"/>
    <property type="evidence" value="ECO:0007669"/>
    <property type="project" value="InterPro"/>
</dbReference>
<dbReference type="InterPro" id="IPR014819">
    <property type="entry name" value="PriCT_2"/>
</dbReference>
<organism evidence="4 5">
    <name type="scientific">Roseicyclus marinus</name>
    <dbReference type="NCBI Taxonomy" id="2161673"/>
    <lineage>
        <taxon>Bacteria</taxon>
        <taxon>Pseudomonadati</taxon>
        <taxon>Pseudomonadota</taxon>
        <taxon>Alphaproteobacteria</taxon>
        <taxon>Rhodobacterales</taxon>
        <taxon>Roseobacteraceae</taxon>
        <taxon>Roseicyclus</taxon>
    </lineage>
</organism>
<evidence type="ECO:0000313" key="5">
    <source>
        <dbReference type="Proteomes" id="UP001337723"/>
    </source>
</evidence>
<proteinExistence type="predicted"/>
<feature type="domain" description="Primase C-terminal 2" evidence="2">
    <location>
        <begin position="288"/>
        <end position="369"/>
    </location>
</feature>
<reference evidence="4 5" key="1">
    <citation type="submission" date="2023-01" db="EMBL/GenBank/DDBJ databases">
        <title>Complete genome sequence of Roseicyclus marinus strain Dej080120_10.</title>
        <authorList>
            <person name="Ueki S."/>
            <person name="Maruyama F."/>
        </authorList>
    </citation>
    <scope>NUCLEOTIDE SEQUENCE [LARGE SCALE GENOMIC DNA]</scope>
    <source>
        <strain evidence="4 5">Dej080120_10</strain>
    </source>
</reference>
<protein>
    <submittedName>
        <fullName evidence="4">Uncharacterized protein</fullName>
    </submittedName>
</protein>